<dbReference type="SUPFAM" id="SSF52540">
    <property type="entry name" value="P-loop containing nucleoside triphosphate hydrolases"/>
    <property type="match status" value="1"/>
</dbReference>
<evidence type="ECO:0000256" key="5">
    <source>
        <dbReference type="ARBA" id="ARBA00022727"/>
    </source>
</evidence>
<evidence type="ECO:0000259" key="11">
    <source>
        <dbReference type="Pfam" id="PF02223"/>
    </source>
</evidence>
<gene>
    <name evidence="10 12" type="primary">tmk</name>
    <name evidence="12" type="ORF">ACTOB_003752</name>
</gene>
<sequence length="212" mass="23101">MTTGRFIVVDGPSGTGKSTVTRLLVDLLAAAGEQVLLTQEPSDGPIGRLARAGTHEYRGIELAALVIADRYHHLHTVVRPAVAAGKIVLCDRYLPSSLVLQEADGVPQEIVWAMNTDVDRPNLTVLLLADPGHSRQRVRQRGIYSRFHLAIPDERRRYEQLVRPLFEAGHRPVTCEIGNRDADAVASGLVDLVLDPTDVQDAATADRDTTSS</sequence>
<evidence type="ECO:0000256" key="4">
    <source>
        <dbReference type="ARBA" id="ARBA00022679"/>
    </source>
</evidence>
<comment type="function">
    <text evidence="10">Phosphorylation of dTMP to form dTDP in both de novo and salvage pathways of dTTP synthesis.</text>
</comment>
<evidence type="ECO:0000313" key="12">
    <source>
        <dbReference type="EMBL" id="WIN00071.1"/>
    </source>
</evidence>
<dbReference type="InterPro" id="IPR039430">
    <property type="entry name" value="Thymidylate_kin-like_dom"/>
</dbReference>
<accession>A0ABY8WT69</accession>
<keyword evidence="8 10" id="KW-0067">ATP-binding</keyword>
<keyword evidence="6 10" id="KW-0547">Nucleotide-binding</keyword>
<dbReference type="Pfam" id="PF02223">
    <property type="entry name" value="Thymidylate_kin"/>
    <property type="match status" value="1"/>
</dbReference>
<evidence type="ECO:0000256" key="10">
    <source>
        <dbReference type="HAMAP-Rule" id="MF_00165"/>
    </source>
</evidence>
<keyword evidence="4 10" id="KW-0808">Transferase</keyword>
<dbReference type="HAMAP" id="MF_00165">
    <property type="entry name" value="Thymidylate_kinase"/>
    <property type="match status" value="1"/>
</dbReference>
<organism evidence="12 13">
    <name type="scientific">Actinoplanes oblitus</name>
    <dbReference type="NCBI Taxonomy" id="3040509"/>
    <lineage>
        <taxon>Bacteria</taxon>
        <taxon>Bacillati</taxon>
        <taxon>Actinomycetota</taxon>
        <taxon>Actinomycetes</taxon>
        <taxon>Micromonosporales</taxon>
        <taxon>Micromonosporaceae</taxon>
        <taxon>Actinoplanes</taxon>
    </lineage>
</organism>
<evidence type="ECO:0000256" key="8">
    <source>
        <dbReference type="ARBA" id="ARBA00022840"/>
    </source>
</evidence>
<dbReference type="PANTHER" id="PTHR10344:SF4">
    <property type="entry name" value="UMP-CMP KINASE 2, MITOCHONDRIAL"/>
    <property type="match status" value="1"/>
</dbReference>
<evidence type="ECO:0000256" key="3">
    <source>
        <dbReference type="ARBA" id="ARBA00017144"/>
    </source>
</evidence>
<feature type="domain" description="Thymidylate kinase-like" evidence="11">
    <location>
        <begin position="9"/>
        <end position="148"/>
    </location>
</feature>
<dbReference type="InterPro" id="IPR027417">
    <property type="entry name" value="P-loop_NTPase"/>
</dbReference>
<evidence type="ECO:0000256" key="1">
    <source>
        <dbReference type="ARBA" id="ARBA00009776"/>
    </source>
</evidence>
<dbReference type="GO" id="GO:0004798">
    <property type="term" value="F:dTMP kinase activity"/>
    <property type="evidence" value="ECO:0007669"/>
    <property type="project" value="UniProtKB-EC"/>
</dbReference>
<evidence type="ECO:0000256" key="2">
    <source>
        <dbReference type="ARBA" id="ARBA00012980"/>
    </source>
</evidence>
<comment type="caution">
    <text evidence="10">Lacks conserved residue(s) required for the propagation of feature annotation.</text>
</comment>
<comment type="similarity">
    <text evidence="1 10">Belongs to the thymidylate kinase family.</text>
</comment>
<dbReference type="RefSeq" id="WP_284921538.1">
    <property type="nucleotide sequence ID" value="NZ_CP126980.1"/>
</dbReference>
<dbReference type="Proteomes" id="UP001240150">
    <property type="component" value="Chromosome"/>
</dbReference>
<dbReference type="EMBL" id="CP126980">
    <property type="protein sequence ID" value="WIN00071.1"/>
    <property type="molecule type" value="Genomic_DNA"/>
</dbReference>
<evidence type="ECO:0000256" key="9">
    <source>
        <dbReference type="ARBA" id="ARBA00048743"/>
    </source>
</evidence>
<dbReference type="CDD" id="cd01672">
    <property type="entry name" value="TMPK"/>
    <property type="match status" value="1"/>
</dbReference>
<reference evidence="12 13" key="1">
    <citation type="submission" date="2023-06" db="EMBL/GenBank/DDBJ databases">
        <authorList>
            <person name="Yushchuk O."/>
            <person name="Binda E."/>
            <person name="Ruckert-Reed C."/>
            <person name="Fedorenko V."/>
            <person name="Kalinowski J."/>
            <person name="Marinelli F."/>
        </authorList>
    </citation>
    <scope>NUCLEOTIDE SEQUENCE [LARGE SCALE GENOMIC DNA]</scope>
    <source>
        <strain evidence="12 13">NRRL 3884</strain>
    </source>
</reference>
<keyword evidence="5 10" id="KW-0545">Nucleotide biosynthesis</keyword>
<evidence type="ECO:0000256" key="6">
    <source>
        <dbReference type="ARBA" id="ARBA00022741"/>
    </source>
</evidence>
<dbReference type="Gene3D" id="3.40.50.300">
    <property type="entry name" value="P-loop containing nucleotide triphosphate hydrolases"/>
    <property type="match status" value="1"/>
</dbReference>
<dbReference type="PANTHER" id="PTHR10344">
    <property type="entry name" value="THYMIDYLATE KINASE"/>
    <property type="match status" value="1"/>
</dbReference>
<keyword evidence="7 10" id="KW-0418">Kinase</keyword>
<proteinExistence type="inferred from homology"/>
<evidence type="ECO:0000313" key="13">
    <source>
        <dbReference type="Proteomes" id="UP001240150"/>
    </source>
</evidence>
<dbReference type="EC" id="2.7.4.9" evidence="2 10"/>
<comment type="catalytic activity">
    <reaction evidence="9 10">
        <text>dTMP + ATP = dTDP + ADP</text>
        <dbReference type="Rhea" id="RHEA:13517"/>
        <dbReference type="ChEBI" id="CHEBI:30616"/>
        <dbReference type="ChEBI" id="CHEBI:58369"/>
        <dbReference type="ChEBI" id="CHEBI:63528"/>
        <dbReference type="ChEBI" id="CHEBI:456216"/>
        <dbReference type="EC" id="2.7.4.9"/>
    </reaction>
</comment>
<protein>
    <recommendedName>
        <fullName evidence="3 10">Thymidylate kinase</fullName>
        <ecNumber evidence="2 10">2.7.4.9</ecNumber>
    </recommendedName>
    <alternativeName>
        <fullName evidence="10">dTMP kinase</fullName>
    </alternativeName>
</protein>
<dbReference type="NCBIfam" id="TIGR00041">
    <property type="entry name" value="DTMP_kinase"/>
    <property type="match status" value="1"/>
</dbReference>
<dbReference type="InterPro" id="IPR018094">
    <property type="entry name" value="Thymidylate_kinase"/>
</dbReference>
<keyword evidence="13" id="KW-1185">Reference proteome</keyword>
<evidence type="ECO:0000256" key="7">
    <source>
        <dbReference type="ARBA" id="ARBA00022777"/>
    </source>
</evidence>
<name>A0ABY8WT69_9ACTN</name>